<keyword evidence="5" id="KW-0190">Covalent protein-DNA linkage</keyword>
<keyword evidence="4 8" id="KW-0378">Hydrolase</keyword>
<dbReference type="PANTHER" id="PTHR13604:SF0">
    <property type="entry name" value="ABASIC SITE PROCESSING PROTEIN HMCES"/>
    <property type="match status" value="1"/>
</dbReference>
<reference evidence="9" key="1">
    <citation type="submission" date="2020-08" db="EMBL/GenBank/DDBJ databases">
        <title>Genome public.</title>
        <authorList>
            <person name="Liu C."/>
            <person name="Sun Q."/>
        </authorList>
    </citation>
    <scope>NUCLEOTIDE SEQUENCE</scope>
    <source>
        <strain evidence="9">BX21</strain>
    </source>
</reference>
<dbReference type="SUPFAM" id="SSF143081">
    <property type="entry name" value="BB1717-like"/>
    <property type="match status" value="1"/>
</dbReference>
<keyword evidence="10" id="KW-1185">Reference proteome</keyword>
<evidence type="ECO:0000256" key="5">
    <source>
        <dbReference type="ARBA" id="ARBA00023124"/>
    </source>
</evidence>
<keyword evidence="7" id="KW-0456">Lyase</keyword>
<sequence length="195" mass="22705">MCGRYALDADIDMLIERYNAIIGDTHFDRKKEIFPTDTAPVIRQTGNDKHIDCLKWGFAPSYSKVPLINARAETIDAKSIFRDSFINRRCLIPVTNFFEWEKIDGKKVKRNISILEDEIFSLAGLYNTFFDKEGNRFEAFTIITTSSSNSMRYIHDRMPVIIPRGFEARWLNRGNRNLMGLKEILLPWKSDMIVE</sequence>
<dbReference type="RefSeq" id="WP_394354622.1">
    <property type="nucleotide sequence ID" value="NZ_JACRTG010000004.1"/>
</dbReference>
<dbReference type="GO" id="GO:0008233">
    <property type="term" value="F:peptidase activity"/>
    <property type="evidence" value="ECO:0007669"/>
    <property type="project" value="UniProtKB-KW"/>
</dbReference>
<gene>
    <name evidence="9" type="ORF">H8707_01680</name>
</gene>
<evidence type="ECO:0000256" key="6">
    <source>
        <dbReference type="ARBA" id="ARBA00023125"/>
    </source>
</evidence>
<dbReference type="GO" id="GO:0006508">
    <property type="term" value="P:proteolysis"/>
    <property type="evidence" value="ECO:0007669"/>
    <property type="project" value="UniProtKB-KW"/>
</dbReference>
<protein>
    <recommendedName>
        <fullName evidence="8">Abasic site processing protein</fullName>
        <ecNumber evidence="8">3.4.-.-</ecNumber>
    </recommendedName>
</protein>
<evidence type="ECO:0000256" key="3">
    <source>
        <dbReference type="ARBA" id="ARBA00022763"/>
    </source>
</evidence>
<evidence type="ECO:0000256" key="2">
    <source>
        <dbReference type="ARBA" id="ARBA00022670"/>
    </source>
</evidence>
<dbReference type="EC" id="3.4.-.-" evidence="8"/>
<proteinExistence type="inferred from homology"/>
<evidence type="ECO:0000256" key="4">
    <source>
        <dbReference type="ARBA" id="ARBA00022801"/>
    </source>
</evidence>
<evidence type="ECO:0000313" key="9">
    <source>
        <dbReference type="EMBL" id="MBC8586951.1"/>
    </source>
</evidence>
<dbReference type="AlphaFoldDB" id="A0A926IJ21"/>
<evidence type="ECO:0000256" key="1">
    <source>
        <dbReference type="ARBA" id="ARBA00008136"/>
    </source>
</evidence>
<keyword evidence="3" id="KW-0227">DNA damage</keyword>
<name>A0A926IJ21_9FIRM</name>
<dbReference type="InterPro" id="IPR003738">
    <property type="entry name" value="SRAP"/>
</dbReference>
<comment type="caution">
    <text evidence="9">The sequence shown here is derived from an EMBL/GenBank/DDBJ whole genome shotgun (WGS) entry which is preliminary data.</text>
</comment>
<dbReference type="EMBL" id="JACRTG010000004">
    <property type="protein sequence ID" value="MBC8586951.1"/>
    <property type="molecule type" value="Genomic_DNA"/>
</dbReference>
<dbReference type="GO" id="GO:0003697">
    <property type="term" value="F:single-stranded DNA binding"/>
    <property type="evidence" value="ECO:0007669"/>
    <property type="project" value="InterPro"/>
</dbReference>
<dbReference type="GO" id="GO:0106300">
    <property type="term" value="P:protein-DNA covalent cross-linking repair"/>
    <property type="evidence" value="ECO:0007669"/>
    <property type="project" value="InterPro"/>
</dbReference>
<evidence type="ECO:0000313" key="10">
    <source>
        <dbReference type="Proteomes" id="UP000601171"/>
    </source>
</evidence>
<dbReference type="Pfam" id="PF02586">
    <property type="entry name" value="SRAP"/>
    <property type="match status" value="1"/>
</dbReference>
<accession>A0A926IJ21</accession>
<keyword evidence="6" id="KW-0238">DNA-binding</keyword>
<dbReference type="Gene3D" id="3.90.1680.10">
    <property type="entry name" value="SOS response associated peptidase-like"/>
    <property type="match status" value="1"/>
</dbReference>
<evidence type="ECO:0000256" key="7">
    <source>
        <dbReference type="ARBA" id="ARBA00023239"/>
    </source>
</evidence>
<dbReference type="Proteomes" id="UP000601171">
    <property type="component" value="Unassembled WGS sequence"/>
</dbReference>
<dbReference type="InterPro" id="IPR036590">
    <property type="entry name" value="SRAP-like"/>
</dbReference>
<evidence type="ECO:0000256" key="8">
    <source>
        <dbReference type="RuleBase" id="RU364100"/>
    </source>
</evidence>
<organism evidence="9 10">
    <name type="scientific">Paratissierella segnis</name>
    <dbReference type="NCBI Taxonomy" id="2763679"/>
    <lineage>
        <taxon>Bacteria</taxon>
        <taxon>Bacillati</taxon>
        <taxon>Bacillota</taxon>
        <taxon>Tissierellia</taxon>
        <taxon>Tissierellales</taxon>
        <taxon>Tissierellaceae</taxon>
        <taxon>Paratissierella</taxon>
    </lineage>
</organism>
<comment type="similarity">
    <text evidence="1 8">Belongs to the SOS response-associated peptidase family.</text>
</comment>
<dbReference type="PANTHER" id="PTHR13604">
    <property type="entry name" value="DC12-RELATED"/>
    <property type="match status" value="1"/>
</dbReference>
<keyword evidence="2 8" id="KW-0645">Protease</keyword>
<dbReference type="GO" id="GO:0016829">
    <property type="term" value="F:lyase activity"/>
    <property type="evidence" value="ECO:0007669"/>
    <property type="project" value="UniProtKB-KW"/>
</dbReference>